<comment type="caution">
    <text evidence="2">The sequence shown here is derived from an EMBL/GenBank/DDBJ whole genome shotgun (WGS) entry which is preliminary data.</text>
</comment>
<proteinExistence type="predicted"/>
<name>A0ABT3Q8E9_9PROT</name>
<evidence type="ECO:0000259" key="1">
    <source>
        <dbReference type="Pfam" id="PF19180"/>
    </source>
</evidence>
<accession>A0ABT3Q8E9</accession>
<gene>
    <name evidence="2" type="ORF">OQ252_09060</name>
</gene>
<dbReference type="Proteomes" id="UP001526446">
    <property type="component" value="Unassembled WGS sequence"/>
</dbReference>
<reference evidence="2 3" key="1">
    <citation type="submission" date="2022-11" db="EMBL/GenBank/DDBJ databases">
        <title>Genome sequencing of Acetobacter type strain.</title>
        <authorList>
            <person name="Heo J."/>
            <person name="Lee D."/>
            <person name="Han B.-H."/>
            <person name="Hong S.-B."/>
            <person name="Kwon S.-W."/>
        </authorList>
    </citation>
    <scope>NUCLEOTIDE SEQUENCE [LARGE SCALE GENOMIC DNA]</scope>
    <source>
        <strain evidence="2 3">KACC 21251</strain>
    </source>
</reference>
<feature type="domain" description="DUF5862" evidence="1">
    <location>
        <begin position="26"/>
        <end position="89"/>
    </location>
</feature>
<keyword evidence="3" id="KW-1185">Reference proteome</keyword>
<dbReference type="RefSeq" id="WP_198911975.1">
    <property type="nucleotide sequence ID" value="NZ_JAPIUX010000009.1"/>
</dbReference>
<sequence length="109" mass="10570">MRELTFSETTEVSGGLAKSFGDAIGGALVGCVTGAAEGMIIGGIHGGDGGGILGIGAIGQLVGLIIPTMQGAVTGTVLGAAEGLQDAEPIIINWINQVGAGTAGQQNNH</sequence>
<dbReference type="InterPro" id="IPR043847">
    <property type="entry name" value="DUF5862"/>
</dbReference>
<evidence type="ECO:0000313" key="2">
    <source>
        <dbReference type="EMBL" id="MCX2561542.1"/>
    </source>
</evidence>
<organism evidence="2 3">
    <name type="scientific">Acetobacter farinalis</name>
    <dbReference type="NCBI Taxonomy" id="1260984"/>
    <lineage>
        <taxon>Bacteria</taxon>
        <taxon>Pseudomonadati</taxon>
        <taxon>Pseudomonadota</taxon>
        <taxon>Alphaproteobacteria</taxon>
        <taxon>Acetobacterales</taxon>
        <taxon>Acetobacteraceae</taxon>
        <taxon>Acetobacter</taxon>
    </lineage>
</organism>
<dbReference type="Pfam" id="PF19180">
    <property type="entry name" value="DUF5862"/>
    <property type="match status" value="1"/>
</dbReference>
<evidence type="ECO:0000313" key="3">
    <source>
        <dbReference type="Proteomes" id="UP001526446"/>
    </source>
</evidence>
<protein>
    <recommendedName>
        <fullName evidence="1">DUF5862 domain-containing protein</fullName>
    </recommendedName>
</protein>
<dbReference type="EMBL" id="JAPIUX010000009">
    <property type="protein sequence ID" value="MCX2561542.1"/>
    <property type="molecule type" value="Genomic_DNA"/>
</dbReference>